<dbReference type="Pfam" id="PF09805">
    <property type="entry name" value="Nop25"/>
    <property type="match status" value="1"/>
</dbReference>
<comment type="similarity">
    <text evidence="2">Belongs to the RRP17 family.</text>
</comment>
<comment type="subcellular location">
    <subcellularLocation>
        <location evidence="1">Nucleus</location>
        <location evidence="1">Nucleolus</location>
    </subcellularLocation>
</comment>
<feature type="compositionally biased region" description="Basic and acidic residues" evidence="5">
    <location>
        <begin position="193"/>
        <end position="205"/>
    </location>
</feature>
<evidence type="ECO:0000313" key="7">
    <source>
        <dbReference type="Proteomes" id="UP000654913"/>
    </source>
</evidence>
<feature type="compositionally biased region" description="Basic and acidic residues" evidence="5">
    <location>
        <begin position="46"/>
        <end position="90"/>
    </location>
</feature>
<evidence type="ECO:0000256" key="1">
    <source>
        <dbReference type="ARBA" id="ARBA00004604"/>
    </source>
</evidence>
<accession>A0A7R7XNS3</accession>
<evidence type="ECO:0008006" key="8">
    <source>
        <dbReference type="Google" id="ProtNLM"/>
    </source>
</evidence>
<reference evidence="6" key="1">
    <citation type="submission" date="2021-01" db="EMBL/GenBank/DDBJ databases">
        <authorList>
            <consortium name="Aspergillus puulaauensis MK2 genome sequencing consortium"/>
            <person name="Kazuki M."/>
            <person name="Futagami T."/>
        </authorList>
    </citation>
    <scope>NUCLEOTIDE SEQUENCE</scope>
    <source>
        <strain evidence="6">MK2</strain>
    </source>
</reference>
<name>A0A7R7XNS3_9EURO</name>
<sequence length="221" mass="26202">MGPRLKGAHSRKRKLASRVEEINFDDTARHEFLTGFRKRKQQRIKHAQEVAEEKAREAKREERRRMREERAADFEHALEEHKKQLKKLNEENESGGDAGNSSSDAEEDEWDGIEEPPAVDYEAEYIDEDKYTTVTVEEMDPSKQSILQTNDDSLDERPKERSEPSGEDVKSKEQSKKKKQTDDKLKKKKKKFRYESKDERKVTRMKERRSNHRKAQARREK</sequence>
<dbReference type="Proteomes" id="UP000654913">
    <property type="component" value="Chromosome 4"/>
</dbReference>
<dbReference type="InterPro" id="IPR019186">
    <property type="entry name" value="Nucleolar_protein_12"/>
</dbReference>
<dbReference type="GeneID" id="64974624"/>
<feature type="compositionally biased region" description="Acidic residues" evidence="5">
    <location>
        <begin position="104"/>
        <end position="114"/>
    </location>
</feature>
<organism evidence="6 7">
    <name type="scientific">Aspergillus puulaauensis</name>
    <dbReference type="NCBI Taxonomy" id="1220207"/>
    <lineage>
        <taxon>Eukaryota</taxon>
        <taxon>Fungi</taxon>
        <taxon>Dikarya</taxon>
        <taxon>Ascomycota</taxon>
        <taxon>Pezizomycotina</taxon>
        <taxon>Eurotiomycetes</taxon>
        <taxon>Eurotiomycetidae</taxon>
        <taxon>Eurotiales</taxon>
        <taxon>Aspergillaceae</taxon>
        <taxon>Aspergillus</taxon>
    </lineage>
</organism>
<evidence type="ECO:0000313" key="6">
    <source>
        <dbReference type="EMBL" id="BCS24619.1"/>
    </source>
</evidence>
<dbReference type="KEGG" id="apuu:APUU_41063S"/>
<dbReference type="PANTHER" id="PTHR14577:SF0">
    <property type="entry name" value="NUCLEOLAR PROTEIN 12"/>
    <property type="match status" value="1"/>
</dbReference>
<proteinExistence type="inferred from homology"/>
<dbReference type="RefSeq" id="XP_041556813.1">
    <property type="nucleotide sequence ID" value="XM_041704204.1"/>
</dbReference>
<feature type="compositionally biased region" description="Basic residues" evidence="5">
    <location>
        <begin position="206"/>
        <end position="221"/>
    </location>
</feature>
<reference evidence="6" key="2">
    <citation type="submission" date="2021-02" db="EMBL/GenBank/DDBJ databases">
        <title>Aspergillus puulaauensis MK2 genome sequence.</title>
        <authorList>
            <person name="Futagami T."/>
            <person name="Mori K."/>
            <person name="Kadooka C."/>
            <person name="Tanaka T."/>
        </authorList>
    </citation>
    <scope>NUCLEOTIDE SEQUENCE</scope>
    <source>
        <strain evidence="6">MK2</strain>
    </source>
</reference>
<protein>
    <recommendedName>
        <fullName evidence="8">Nucleolar protein 12-domain-containing protein</fullName>
    </recommendedName>
</protein>
<evidence type="ECO:0000256" key="4">
    <source>
        <dbReference type="ARBA" id="ARBA00023242"/>
    </source>
</evidence>
<keyword evidence="7" id="KW-1185">Reference proteome</keyword>
<dbReference type="GO" id="GO:0019843">
    <property type="term" value="F:rRNA binding"/>
    <property type="evidence" value="ECO:0007669"/>
    <property type="project" value="TreeGrafter"/>
</dbReference>
<keyword evidence="4" id="KW-0539">Nucleus</keyword>
<dbReference type="AlphaFoldDB" id="A0A7R7XNS3"/>
<feature type="compositionally biased region" description="Basic and acidic residues" evidence="5">
    <location>
        <begin position="155"/>
        <end position="185"/>
    </location>
</feature>
<evidence type="ECO:0000256" key="2">
    <source>
        <dbReference type="ARBA" id="ARBA00007175"/>
    </source>
</evidence>
<feature type="region of interest" description="Disordered" evidence="5">
    <location>
        <begin position="38"/>
        <end position="221"/>
    </location>
</feature>
<dbReference type="EMBL" id="AP024446">
    <property type="protein sequence ID" value="BCS24619.1"/>
    <property type="molecule type" value="Genomic_DNA"/>
</dbReference>
<evidence type="ECO:0000256" key="5">
    <source>
        <dbReference type="SAM" id="MobiDB-lite"/>
    </source>
</evidence>
<keyword evidence="3" id="KW-0175">Coiled coil</keyword>
<dbReference type="GO" id="GO:0005730">
    <property type="term" value="C:nucleolus"/>
    <property type="evidence" value="ECO:0007669"/>
    <property type="project" value="UniProtKB-SubCell"/>
</dbReference>
<dbReference type="PANTHER" id="PTHR14577">
    <property type="entry name" value="NUCLEOLAR PROTEIN 12"/>
    <property type="match status" value="1"/>
</dbReference>
<gene>
    <name evidence="6" type="ORF">APUU_41063S</name>
</gene>
<feature type="compositionally biased region" description="Polar residues" evidence="5">
    <location>
        <begin position="142"/>
        <end position="151"/>
    </location>
</feature>
<evidence type="ECO:0000256" key="3">
    <source>
        <dbReference type="ARBA" id="ARBA00023054"/>
    </source>
</evidence>
<dbReference type="OrthoDB" id="551633at2759"/>